<dbReference type="GO" id="GO:0019878">
    <property type="term" value="P:lysine biosynthetic process via aminoadipic acid"/>
    <property type="evidence" value="ECO:0007669"/>
    <property type="project" value="TreeGrafter"/>
</dbReference>
<dbReference type="RefSeq" id="XP_020071029.1">
    <property type="nucleotide sequence ID" value="XM_020217952.1"/>
</dbReference>
<reference evidence="7 8" key="1">
    <citation type="journal article" date="2016" name="Proc. Natl. Acad. Sci. U.S.A.">
        <title>Comparative genomics of biotechnologically important yeasts.</title>
        <authorList>
            <person name="Riley R."/>
            <person name="Haridas S."/>
            <person name="Wolfe K.H."/>
            <person name="Lopes M.R."/>
            <person name="Hittinger C.T."/>
            <person name="Goeker M."/>
            <person name="Salamov A.A."/>
            <person name="Wisecaver J.H."/>
            <person name="Long T.M."/>
            <person name="Calvey C.H."/>
            <person name="Aerts A.L."/>
            <person name="Barry K.W."/>
            <person name="Choi C."/>
            <person name="Clum A."/>
            <person name="Coughlan A.Y."/>
            <person name="Deshpande S."/>
            <person name="Douglass A.P."/>
            <person name="Hanson S.J."/>
            <person name="Klenk H.-P."/>
            <person name="LaButti K.M."/>
            <person name="Lapidus A."/>
            <person name="Lindquist E.A."/>
            <person name="Lipzen A.M."/>
            <person name="Meier-Kolthoff J.P."/>
            <person name="Ohm R.A."/>
            <person name="Otillar R.P."/>
            <person name="Pangilinan J.L."/>
            <person name="Peng Y."/>
            <person name="Rokas A."/>
            <person name="Rosa C.A."/>
            <person name="Scheuner C."/>
            <person name="Sibirny A.A."/>
            <person name="Slot J.C."/>
            <person name="Stielow J.B."/>
            <person name="Sun H."/>
            <person name="Kurtzman C.P."/>
            <person name="Blackwell M."/>
            <person name="Grigoriev I.V."/>
            <person name="Jeffries T.W."/>
        </authorList>
    </citation>
    <scope>NUCLEOTIDE SEQUENCE [LARGE SCALE GENOMIC DNA]</scope>
    <source>
        <strain evidence="8">ATCC 18201 / CBS 1600 / BCRC 20928 / JCM 3617 / NBRC 0987 / NRRL Y-1542</strain>
    </source>
</reference>
<dbReference type="PANTHER" id="PTHR42790">
    <property type="entry name" value="AMINOTRANSFERASE"/>
    <property type="match status" value="1"/>
</dbReference>
<dbReference type="GO" id="GO:0009074">
    <property type="term" value="P:aromatic amino acid family catabolic process"/>
    <property type="evidence" value="ECO:0007669"/>
    <property type="project" value="TreeGrafter"/>
</dbReference>
<evidence type="ECO:0000256" key="2">
    <source>
        <dbReference type="ARBA" id="ARBA00007441"/>
    </source>
</evidence>
<evidence type="ECO:0000313" key="7">
    <source>
        <dbReference type="EMBL" id="ODV73990.1"/>
    </source>
</evidence>
<accession>A0A1E4S3G2</accession>
<organism evidence="7 8">
    <name type="scientific">Cyberlindnera jadinii (strain ATCC 18201 / CBS 1600 / BCRC 20928 / JCM 3617 / NBRC 0987 / NRRL Y-1542)</name>
    <name type="common">Torula yeast</name>
    <name type="synonym">Candida utilis</name>
    <dbReference type="NCBI Taxonomy" id="983966"/>
    <lineage>
        <taxon>Eukaryota</taxon>
        <taxon>Fungi</taxon>
        <taxon>Dikarya</taxon>
        <taxon>Ascomycota</taxon>
        <taxon>Saccharomycotina</taxon>
        <taxon>Saccharomycetes</taxon>
        <taxon>Phaffomycetales</taxon>
        <taxon>Phaffomycetaceae</taxon>
        <taxon>Cyberlindnera</taxon>
    </lineage>
</organism>
<dbReference type="Pfam" id="PF00155">
    <property type="entry name" value="Aminotran_1_2"/>
    <property type="match status" value="1"/>
</dbReference>
<proteinExistence type="inferred from homology"/>
<gene>
    <name evidence="7" type="ORF">CYBJADRAFT_81340</name>
</gene>
<dbReference type="GO" id="GO:0008793">
    <property type="term" value="F:aromatic-amino-acid transaminase activity"/>
    <property type="evidence" value="ECO:0007669"/>
    <property type="project" value="TreeGrafter"/>
</dbReference>
<dbReference type="OrthoDB" id="691673at2759"/>
<evidence type="ECO:0000256" key="5">
    <source>
        <dbReference type="ARBA" id="ARBA00022898"/>
    </source>
</evidence>
<dbReference type="GO" id="GO:0030170">
    <property type="term" value="F:pyridoxal phosphate binding"/>
    <property type="evidence" value="ECO:0007669"/>
    <property type="project" value="InterPro"/>
</dbReference>
<dbReference type="InterPro" id="IPR050859">
    <property type="entry name" value="Class-I_PLP-dep_aminotransf"/>
</dbReference>
<dbReference type="STRING" id="983966.A0A1E4S3G2"/>
<dbReference type="InterPro" id="IPR015424">
    <property type="entry name" value="PyrdxlP-dep_Trfase"/>
</dbReference>
<keyword evidence="3" id="KW-0032">Aminotransferase</keyword>
<dbReference type="InterPro" id="IPR015421">
    <property type="entry name" value="PyrdxlP-dep_Trfase_major"/>
</dbReference>
<dbReference type="SUPFAM" id="SSF53383">
    <property type="entry name" value="PLP-dependent transferases"/>
    <property type="match status" value="1"/>
</dbReference>
<dbReference type="AlphaFoldDB" id="A0A1E4S3G2"/>
<dbReference type="EMBL" id="KV453929">
    <property type="protein sequence ID" value="ODV73990.1"/>
    <property type="molecule type" value="Genomic_DNA"/>
</dbReference>
<feature type="domain" description="Aminotransferase class I/classII large" evidence="6">
    <location>
        <begin position="103"/>
        <end position="458"/>
    </location>
</feature>
<dbReference type="Proteomes" id="UP000094389">
    <property type="component" value="Unassembled WGS sequence"/>
</dbReference>
<evidence type="ECO:0000313" key="8">
    <source>
        <dbReference type="Proteomes" id="UP000094389"/>
    </source>
</evidence>
<keyword evidence="4 7" id="KW-0808">Transferase</keyword>
<comment type="similarity">
    <text evidence="2">Belongs to the class-I pyridoxal-phosphate-dependent aminotransferase family.</text>
</comment>
<evidence type="ECO:0000256" key="3">
    <source>
        <dbReference type="ARBA" id="ARBA00022576"/>
    </source>
</evidence>
<evidence type="ECO:0000256" key="4">
    <source>
        <dbReference type="ARBA" id="ARBA00022679"/>
    </source>
</evidence>
<dbReference type="GeneID" id="30992348"/>
<dbReference type="PANTHER" id="PTHR42790:SF21">
    <property type="entry name" value="AROMATIC_AMINOADIPATE AMINOTRANSFERASE 1"/>
    <property type="match status" value="1"/>
</dbReference>
<dbReference type="GO" id="GO:0047536">
    <property type="term" value="F:2-aminoadipate transaminase activity"/>
    <property type="evidence" value="ECO:0007669"/>
    <property type="project" value="TreeGrafter"/>
</dbReference>
<dbReference type="OMA" id="YYFIQMP"/>
<dbReference type="GO" id="GO:0006571">
    <property type="term" value="P:tyrosine biosynthetic process"/>
    <property type="evidence" value="ECO:0007669"/>
    <property type="project" value="TreeGrafter"/>
</dbReference>
<name>A0A1E4S3G2_CYBJN</name>
<dbReference type="CDD" id="cd00609">
    <property type="entry name" value="AAT_like"/>
    <property type="match status" value="1"/>
</dbReference>
<dbReference type="InterPro" id="IPR004839">
    <property type="entry name" value="Aminotransferase_I/II_large"/>
</dbReference>
<evidence type="ECO:0000259" key="6">
    <source>
        <dbReference type="Pfam" id="PF00155"/>
    </source>
</evidence>
<keyword evidence="5" id="KW-0663">Pyridoxal phosphate</keyword>
<keyword evidence="8" id="KW-1185">Reference proteome</keyword>
<sequence>MIDLTSHLSKEAKRREPSKLKAVLKHRTPQMAYLAGGLPLPKYFAWDSISVSTRHAPFEGGIVGEQTQENALDFTVGYGPSEHDIPLGSSLQYGASKGPEQILAFIREHTDLVHRVPYEDYDIITTVGSTHGWDALLRTLCDPGDTILVEQYVFASAVETAKPLGIKMSPIVMDDFGIVPEILEKKLSNWTGALPKLMYLVPTGQNPTGSSLSKERRQRIYEIAVEYQIIIVEDEPYYFLQLDPYSEESAGAKTFKNETDEHFLKSLVPSFLSMDTEGIVIRLDSFSKVLAPGVRLAWIVGQRPIIERLQRQFEVSIQTPSGFTNAIVYGTLSRWGQSGYLDWLKALRHEYSFKRDMTIKACNKFLPKSANVVVPIAGMFFTIRFDCTRHKEFKTKYSEDPLQLENALFESAIKHDSCLVPGSWFEMVDIDGKHSTEIFFRGTYAATDVQTLELGIERFAKAVNEIWV</sequence>
<dbReference type="Gene3D" id="3.40.640.10">
    <property type="entry name" value="Type I PLP-dependent aspartate aminotransferase-like (Major domain)"/>
    <property type="match status" value="1"/>
</dbReference>
<protein>
    <submittedName>
        <fullName evidence="7">PLP-dependent transferase</fullName>
    </submittedName>
</protein>
<comment type="cofactor">
    <cofactor evidence="1">
        <name>pyridoxal 5'-phosphate</name>
        <dbReference type="ChEBI" id="CHEBI:597326"/>
    </cofactor>
</comment>
<evidence type="ECO:0000256" key="1">
    <source>
        <dbReference type="ARBA" id="ARBA00001933"/>
    </source>
</evidence>